<gene>
    <name evidence="1" type="ORF">GCM10007898_29450</name>
</gene>
<evidence type="ECO:0000313" key="2">
    <source>
        <dbReference type="Proteomes" id="UP001156627"/>
    </source>
</evidence>
<proteinExistence type="predicted"/>
<dbReference type="Proteomes" id="UP001156627">
    <property type="component" value="Unassembled WGS sequence"/>
</dbReference>
<dbReference type="EMBL" id="BSOA01000034">
    <property type="protein sequence ID" value="GLQ89372.1"/>
    <property type="molecule type" value="Genomic_DNA"/>
</dbReference>
<name>A0ABQ5XEF5_9GAMM</name>
<comment type="caution">
    <text evidence="1">The sequence shown here is derived from an EMBL/GenBank/DDBJ whole genome shotgun (WGS) entry which is preliminary data.</text>
</comment>
<protein>
    <submittedName>
        <fullName evidence="1">Uncharacterized protein</fullName>
    </submittedName>
</protein>
<organism evidence="1 2">
    <name type="scientific">Dyella flagellata</name>
    <dbReference type="NCBI Taxonomy" id="1867833"/>
    <lineage>
        <taxon>Bacteria</taxon>
        <taxon>Pseudomonadati</taxon>
        <taxon>Pseudomonadota</taxon>
        <taxon>Gammaproteobacteria</taxon>
        <taxon>Lysobacterales</taxon>
        <taxon>Rhodanobacteraceae</taxon>
        <taxon>Dyella</taxon>
    </lineage>
</organism>
<reference evidence="2" key="1">
    <citation type="journal article" date="2019" name="Int. J. Syst. Evol. Microbiol.">
        <title>The Global Catalogue of Microorganisms (GCM) 10K type strain sequencing project: providing services to taxonomists for standard genome sequencing and annotation.</title>
        <authorList>
            <consortium name="The Broad Institute Genomics Platform"/>
            <consortium name="The Broad Institute Genome Sequencing Center for Infectious Disease"/>
            <person name="Wu L."/>
            <person name="Ma J."/>
        </authorList>
    </citation>
    <scope>NUCLEOTIDE SEQUENCE [LARGE SCALE GENOMIC DNA]</scope>
    <source>
        <strain evidence="2">NBRC 111981</strain>
    </source>
</reference>
<accession>A0ABQ5XEF5</accession>
<keyword evidence="2" id="KW-1185">Reference proteome</keyword>
<evidence type="ECO:0000313" key="1">
    <source>
        <dbReference type="EMBL" id="GLQ89372.1"/>
    </source>
</evidence>
<sequence length="194" mass="21234">MGFATDALKHLFQLMQRGTRQANDLLSPIDQIDLFHSAHADDDDVTVVIVAVWRGSAGEAGIGSLRYNNDIGADACFENTPLLDQGGWTDNGKCPAEAEAKARAISTYGPIMGDDVAAAHDRSKFRHEKTSICIWLNWRNGWAFNQIGHGCSWNELRRKADLLGKGDQQSRQAMRCDSSVGDAQIVLARSCDQG</sequence>